<evidence type="ECO:0000313" key="2">
    <source>
        <dbReference type="EMBL" id="MCK9793360.1"/>
    </source>
</evidence>
<accession>A0ABT0J1I1</accession>
<feature type="transmembrane region" description="Helical" evidence="1">
    <location>
        <begin position="65"/>
        <end position="83"/>
    </location>
</feature>
<evidence type="ECO:0000313" key="3">
    <source>
        <dbReference type="Proteomes" id="UP001651050"/>
    </source>
</evidence>
<name>A0ABT0J1I1_9MICO</name>
<keyword evidence="1" id="KW-0472">Membrane</keyword>
<gene>
    <name evidence="2" type="ORF">M1843_06330</name>
</gene>
<organism evidence="2 3">
    <name type="scientific">Isoptericola peretonis</name>
    <dbReference type="NCBI Taxonomy" id="2918523"/>
    <lineage>
        <taxon>Bacteria</taxon>
        <taxon>Bacillati</taxon>
        <taxon>Actinomycetota</taxon>
        <taxon>Actinomycetes</taxon>
        <taxon>Micrococcales</taxon>
        <taxon>Promicromonosporaceae</taxon>
        <taxon>Isoptericola</taxon>
    </lineage>
</organism>
<feature type="transmembrane region" description="Helical" evidence="1">
    <location>
        <begin position="104"/>
        <end position="123"/>
    </location>
</feature>
<feature type="transmembrane region" description="Helical" evidence="1">
    <location>
        <begin position="129"/>
        <end position="147"/>
    </location>
</feature>
<sequence length="160" mass="16385">MTAASEPAPHGDVAPGDARALLDRAAALDPGTPRDRHRHALALLAGGVVMAAVAAAGALTDGLGWTIGTWALAVLVLLGIGRLTDRASRSTPRGMERAARVASWTGFGMIVVGRPVLDLVYGAGTPPPLGGALLGVAVLLPFAVAAHRIRWGAWIPRGQR</sequence>
<evidence type="ECO:0000256" key="1">
    <source>
        <dbReference type="SAM" id="Phobius"/>
    </source>
</evidence>
<protein>
    <submittedName>
        <fullName evidence="2">Uncharacterized protein</fullName>
    </submittedName>
</protein>
<feature type="transmembrane region" description="Helical" evidence="1">
    <location>
        <begin position="40"/>
        <end position="59"/>
    </location>
</feature>
<keyword evidence="1" id="KW-0812">Transmembrane</keyword>
<proteinExistence type="predicted"/>
<keyword evidence="3" id="KW-1185">Reference proteome</keyword>
<dbReference type="RefSeq" id="WP_416343212.1">
    <property type="nucleotide sequence ID" value="NZ_JALQCY010000002.1"/>
</dbReference>
<keyword evidence="1" id="KW-1133">Transmembrane helix</keyword>
<comment type="caution">
    <text evidence="2">The sequence shown here is derived from an EMBL/GenBank/DDBJ whole genome shotgun (WGS) entry which is preliminary data.</text>
</comment>
<dbReference type="Proteomes" id="UP001651050">
    <property type="component" value="Unassembled WGS sequence"/>
</dbReference>
<reference evidence="2 3" key="1">
    <citation type="submission" date="2022-02" db="EMBL/GenBank/DDBJ databases">
        <title>The car tank lid bacteriome: a reservoir of bacteria with potential in bioremediation of fuel.</title>
        <authorList>
            <person name="Vidal-Verdu A."/>
            <person name="Gomez-Martinez D."/>
            <person name="Latorre-Perez A."/>
            <person name="Pereto J."/>
            <person name="Porcar M."/>
        </authorList>
    </citation>
    <scope>NUCLEOTIDE SEQUENCE [LARGE SCALE GENOMIC DNA]</scope>
    <source>
        <strain evidence="2 3">4D.3</strain>
    </source>
</reference>
<dbReference type="EMBL" id="JALQCY010000002">
    <property type="protein sequence ID" value="MCK9793360.1"/>
    <property type="molecule type" value="Genomic_DNA"/>
</dbReference>